<keyword evidence="11" id="KW-1185">Reference proteome</keyword>
<comment type="similarity">
    <text evidence="2">Belongs to the eIF-2B gamma/epsilon subunits family.</text>
</comment>
<dbReference type="PANTHER" id="PTHR45887">
    <property type="entry name" value="TRANSLATION INITIATION FACTOR EIF-2B SUBUNIT EPSILON"/>
    <property type="match status" value="1"/>
</dbReference>
<dbReference type="PROSITE" id="PS51363">
    <property type="entry name" value="W2"/>
    <property type="match status" value="1"/>
</dbReference>
<evidence type="ECO:0000256" key="5">
    <source>
        <dbReference type="ARBA" id="ARBA00022917"/>
    </source>
</evidence>
<dbReference type="EMBL" id="UYYF01000023">
    <property type="protein sequence ID" value="VDM95291.1"/>
    <property type="molecule type" value="Genomic_DNA"/>
</dbReference>
<evidence type="ECO:0000256" key="2">
    <source>
        <dbReference type="ARBA" id="ARBA00007878"/>
    </source>
</evidence>
<dbReference type="InterPro" id="IPR051956">
    <property type="entry name" value="eIF2B_epsilon"/>
</dbReference>
<dbReference type="SUPFAM" id="SSF51161">
    <property type="entry name" value="Trimeric LpxA-like enzymes"/>
    <property type="match status" value="1"/>
</dbReference>
<dbReference type="STRING" id="103827.A0A0N5CJY2"/>
<evidence type="ECO:0000313" key="10">
    <source>
        <dbReference type="EMBL" id="VDM95291.1"/>
    </source>
</evidence>
<comment type="subcellular location">
    <subcellularLocation>
        <location evidence="1">Cytoplasm</location>
        <location evidence="1">Cytosol</location>
    </subcellularLocation>
</comment>
<dbReference type="InterPro" id="IPR056764">
    <property type="entry name" value="LbH_EIF2B3/5"/>
</dbReference>
<dbReference type="OMA" id="LAQSCKI"/>
<reference evidence="10 11" key="2">
    <citation type="submission" date="2018-11" db="EMBL/GenBank/DDBJ databases">
        <authorList>
            <consortium name="Pathogen Informatics"/>
        </authorList>
    </citation>
    <scope>NUCLEOTIDE SEQUENCE [LARGE SCALE GENOMIC DNA]</scope>
</reference>
<dbReference type="GO" id="GO:0031369">
    <property type="term" value="F:translation initiation factor binding"/>
    <property type="evidence" value="ECO:0007669"/>
    <property type="project" value="InterPro"/>
</dbReference>
<evidence type="ECO:0000256" key="6">
    <source>
        <dbReference type="ARBA" id="ARBA00044144"/>
    </source>
</evidence>
<proteinExistence type="inferred from homology"/>
<evidence type="ECO:0000313" key="11">
    <source>
        <dbReference type="Proteomes" id="UP000276776"/>
    </source>
</evidence>
<dbReference type="Gene3D" id="2.160.10.10">
    <property type="entry name" value="Hexapeptide repeat proteins"/>
    <property type="match status" value="1"/>
</dbReference>
<evidence type="ECO:0000313" key="12">
    <source>
        <dbReference type="WBParaSite" id="TCLT_0000035501-mRNA-1"/>
    </source>
</evidence>
<feature type="domain" description="W2" evidence="9">
    <location>
        <begin position="439"/>
        <end position="603"/>
    </location>
</feature>
<dbReference type="Pfam" id="PF02020">
    <property type="entry name" value="W2"/>
    <property type="match status" value="1"/>
</dbReference>
<dbReference type="InterPro" id="IPR029044">
    <property type="entry name" value="Nucleotide-diphossugar_trans"/>
</dbReference>
<gene>
    <name evidence="10" type="ORF">TCLT_LOCUS356</name>
</gene>
<dbReference type="SUPFAM" id="SSF53448">
    <property type="entry name" value="Nucleotide-diphospho-sugar transferases"/>
    <property type="match status" value="1"/>
</dbReference>
<dbReference type="GO" id="GO:0005851">
    <property type="term" value="C:eukaryotic translation initiation factor 2B complex"/>
    <property type="evidence" value="ECO:0007669"/>
    <property type="project" value="TreeGrafter"/>
</dbReference>
<dbReference type="SMART" id="SM00515">
    <property type="entry name" value="eIF5C"/>
    <property type="match status" value="1"/>
</dbReference>
<organism evidence="12">
    <name type="scientific">Thelazia callipaeda</name>
    <name type="common">Oriental eyeworm</name>
    <name type="synonym">Parasitic nematode</name>
    <dbReference type="NCBI Taxonomy" id="103827"/>
    <lineage>
        <taxon>Eukaryota</taxon>
        <taxon>Metazoa</taxon>
        <taxon>Ecdysozoa</taxon>
        <taxon>Nematoda</taxon>
        <taxon>Chromadorea</taxon>
        <taxon>Rhabditida</taxon>
        <taxon>Spirurina</taxon>
        <taxon>Spiruromorpha</taxon>
        <taxon>Thelazioidea</taxon>
        <taxon>Thelaziidae</taxon>
        <taxon>Thelazia</taxon>
    </lineage>
</organism>
<dbReference type="InterPro" id="IPR044123">
    <property type="entry name" value="W2_eIF2B_epsilon"/>
</dbReference>
<evidence type="ECO:0000256" key="4">
    <source>
        <dbReference type="ARBA" id="ARBA00022540"/>
    </source>
</evidence>
<comment type="subunit">
    <text evidence="8">Component of the translation initiation factor 2B (eIF2B) complex which is a heterodecamer of two sets of five different subunits: alpha, beta, gamma, delta and epsilon. Subunits alpha, beta and delta comprise a regulatory subcomplex and subunits epsilon and gamma comprise a catalytic subcomplex. Within the complex, the hexameric regulatory complex resides at the center, with the two heterodimeric catalytic subcomplexes bound on opposite sides.</text>
</comment>
<dbReference type="GO" id="GO:0003743">
    <property type="term" value="F:translation initiation factor activity"/>
    <property type="evidence" value="ECO:0007669"/>
    <property type="project" value="TreeGrafter"/>
</dbReference>
<dbReference type="InterPro" id="IPR003307">
    <property type="entry name" value="W2_domain"/>
</dbReference>
<dbReference type="InterPro" id="IPR011004">
    <property type="entry name" value="Trimer_LpxA-like_sf"/>
</dbReference>
<dbReference type="SUPFAM" id="SSF48371">
    <property type="entry name" value="ARM repeat"/>
    <property type="match status" value="1"/>
</dbReference>
<evidence type="ECO:0000259" key="9">
    <source>
        <dbReference type="PROSITE" id="PS51363"/>
    </source>
</evidence>
<dbReference type="CDD" id="cd11558">
    <property type="entry name" value="W2_eIF2B_epsilon"/>
    <property type="match status" value="1"/>
</dbReference>
<reference evidence="12" key="1">
    <citation type="submission" date="2017-02" db="UniProtKB">
        <authorList>
            <consortium name="WormBaseParasite"/>
        </authorList>
    </citation>
    <scope>IDENTIFICATION</scope>
</reference>
<accession>A0A0N5CJY2</accession>
<evidence type="ECO:0000256" key="8">
    <source>
        <dbReference type="ARBA" id="ARBA00046432"/>
    </source>
</evidence>
<dbReference type="InterPro" id="IPR016024">
    <property type="entry name" value="ARM-type_fold"/>
</dbReference>
<keyword evidence="4" id="KW-0396">Initiation factor</keyword>
<dbReference type="OrthoDB" id="424572at2759"/>
<name>A0A0N5CJY2_THECL</name>
<evidence type="ECO:0000256" key="1">
    <source>
        <dbReference type="ARBA" id="ARBA00004514"/>
    </source>
</evidence>
<dbReference type="GO" id="GO:0005085">
    <property type="term" value="F:guanyl-nucleotide exchange factor activity"/>
    <property type="evidence" value="ECO:0007669"/>
    <property type="project" value="InterPro"/>
</dbReference>
<dbReference type="PANTHER" id="PTHR45887:SF1">
    <property type="entry name" value="TRANSLATION INITIATION FACTOR EIF-2B SUBUNIT EPSILON"/>
    <property type="match status" value="1"/>
</dbReference>
<dbReference type="AlphaFoldDB" id="A0A0N5CJY2"/>
<dbReference type="Pfam" id="PF25084">
    <property type="entry name" value="LbH_EIF2B"/>
    <property type="match status" value="1"/>
</dbReference>
<dbReference type="Proteomes" id="UP000276776">
    <property type="component" value="Unassembled WGS sequence"/>
</dbReference>
<dbReference type="WBParaSite" id="TCLT_0000035501-mRNA-1">
    <property type="protein sequence ID" value="TCLT_0000035501-mRNA-1"/>
    <property type="gene ID" value="TCLT_0000035501"/>
</dbReference>
<evidence type="ECO:0000256" key="7">
    <source>
        <dbReference type="ARBA" id="ARBA00044345"/>
    </source>
</evidence>
<keyword evidence="3" id="KW-0963">Cytoplasm</keyword>
<keyword evidence="5" id="KW-0648">Protein biosynthesis</keyword>
<dbReference type="Gene3D" id="1.25.40.180">
    <property type="match status" value="1"/>
</dbReference>
<evidence type="ECO:0000256" key="3">
    <source>
        <dbReference type="ARBA" id="ARBA00022490"/>
    </source>
</evidence>
<protein>
    <recommendedName>
        <fullName evidence="6">Translation initiation factor eIF2B subunit epsilon</fullName>
    </recommendedName>
    <alternativeName>
        <fullName evidence="7">eIF2B GDP-GTP exchange factor subunit epsilon</fullName>
    </alternativeName>
</protein>
<sequence length="603" mass="68585">MEILHYMLQWISTTEFNDVVVALSSHSFKAVRSILNYWRVLLHSLTVVLCQNCMSVGDAIREVHSRSLITSDFLLLTTPMTMAATDLSMQVTYFKEKRKDRNNIMLLVYAECKSVCPVIAYAKKSGKLMLYHQKDDTSELDINKNVFEVDSVVCKNLRDTGIAFCSVNVLTQFNDNFDYQYKDDIIREILVNEDILGLNICVTVLPKLISAYCTYDYADLLYMNKLLLQHFFSPIGPYNVSNSAYSCGRNNIYLSSDGLNQNCSTKRGLPLMLAGTNVLLGKKCFIGSNVFLKNVSIGFNTSIGDGCKIENCIIGRNVSIGTNSRLFECFLGDDVVIGNSVTLHPRCILSSKVKIPDGRELAMESVISSYCCGDDDEQFKCFPSEFGYEWRMVNGGSFWSATKVNSLVRETSVTSKDSNYIVLGVVAEFNDSKEVEVTEEEEMENSDRFYVEVRESMERIAEQKHCSDQLVKNLILEINSSKLAYNISMEDVARKVFLSFLSLSSTFAELKRLAQVWHLLFSNYYKPRRNQIQALVAIEEYLAYDSKFQSVTAKIIHFFYDQNVFEEDAILEWYGTVHDNALIKALVRPIIEWLENASEESDD</sequence>